<dbReference type="Gene3D" id="2.40.50.90">
    <property type="match status" value="1"/>
</dbReference>
<dbReference type="SMART" id="SM00318">
    <property type="entry name" value="SNc"/>
    <property type="match status" value="1"/>
</dbReference>
<organism evidence="7 8">
    <name type="scientific">Candidatus Woesebacteria bacterium RIFCSPHIGHO2_12_FULL_41_24</name>
    <dbReference type="NCBI Taxonomy" id="1802510"/>
    <lineage>
        <taxon>Bacteria</taxon>
        <taxon>Candidatus Woeseibacteriota</taxon>
    </lineage>
</organism>
<evidence type="ECO:0000256" key="2">
    <source>
        <dbReference type="ARBA" id="ARBA00022759"/>
    </source>
</evidence>
<keyword evidence="2" id="KW-0255">Endonuclease</keyword>
<dbReference type="GO" id="GO:0016787">
    <property type="term" value="F:hydrolase activity"/>
    <property type="evidence" value="ECO:0007669"/>
    <property type="project" value="UniProtKB-KW"/>
</dbReference>
<dbReference type="EMBL" id="MGGW01000014">
    <property type="protein sequence ID" value="OGM54506.1"/>
    <property type="molecule type" value="Genomic_DNA"/>
</dbReference>
<accession>A0A1F8ARW7</accession>
<dbReference type="PANTHER" id="PTHR12302:SF3">
    <property type="entry name" value="SERINE_THREONINE-PROTEIN KINASE 31"/>
    <property type="match status" value="1"/>
</dbReference>
<evidence type="ECO:0000256" key="5">
    <source>
        <dbReference type="SAM" id="Phobius"/>
    </source>
</evidence>
<sequence>MKQLFSGKKKLITIPLAIILGLAFLPFAIAVLLAWLVHKKVSNKKVQYISFATIGLFTLFFGSAWVVAMSSPSKPTQQSEQPKVQVDQNVSQATKPVEPETSPTVFKAQTAPSNPNLVLAKVVAVIDGDTIDVDLGEGNIKRIRYIGVDTPESVDPRQPVQCFSKEATAKNKELVENGIVGLEKDVSETDKYGRLLRYVYMGDLFINHVLVAEGYASAISYPPDVKYQDKLKQAEQEARTANKGLWNACNTDTPIPTTKPTTPTGTTNNNTSTGTTSGGGACKYSCSSPDRDCSDFSSHDEAQAFFNCCGFTAQNDPMKLDAVGVGDGIACENI</sequence>
<evidence type="ECO:0000259" key="6">
    <source>
        <dbReference type="PROSITE" id="PS50830"/>
    </source>
</evidence>
<dbReference type="Pfam" id="PF00565">
    <property type="entry name" value="SNase"/>
    <property type="match status" value="1"/>
</dbReference>
<evidence type="ECO:0000313" key="8">
    <source>
        <dbReference type="Proteomes" id="UP000178603"/>
    </source>
</evidence>
<dbReference type="InterPro" id="IPR016071">
    <property type="entry name" value="Staphylococal_nuclease_OB-fold"/>
</dbReference>
<comment type="caution">
    <text evidence="7">The sequence shown here is derived from an EMBL/GenBank/DDBJ whole genome shotgun (WGS) entry which is preliminary data.</text>
</comment>
<evidence type="ECO:0000256" key="1">
    <source>
        <dbReference type="ARBA" id="ARBA00022722"/>
    </source>
</evidence>
<evidence type="ECO:0000256" key="3">
    <source>
        <dbReference type="ARBA" id="ARBA00022801"/>
    </source>
</evidence>
<keyword evidence="5" id="KW-1133">Transmembrane helix</keyword>
<proteinExistence type="predicted"/>
<keyword evidence="3" id="KW-0378">Hydrolase</keyword>
<dbReference type="SUPFAM" id="SSF50199">
    <property type="entry name" value="Staphylococcal nuclease"/>
    <property type="match status" value="1"/>
</dbReference>
<feature type="transmembrane region" description="Helical" evidence="5">
    <location>
        <begin position="12"/>
        <end position="36"/>
    </location>
</feature>
<keyword evidence="5" id="KW-0472">Membrane</keyword>
<dbReference type="PANTHER" id="PTHR12302">
    <property type="entry name" value="EBNA2 BINDING PROTEIN P100"/>
    <property type="match status" value="1"/>
</dbReference>
<dbReference type="Proteomes" id="UP000178603">
    <property type="component" value="Unassembled WGS sequence"/>
</dbReference>
<dbReference type="PROSITE" id="PS50830">
    <property type="entry name" value="TNASE_3"/>
    <property type="match status" value="1"/>
</dbReference>
<feature type="region of interest" description="Disordered" evidence="4">
    <location>
        <begin position="249"/>
        <end position="280"/>
    </location>
</feature>
<keyword evidence="1" id="KW-0540">Nuclease</keyword>
<dbReference type="GO" id="GO:0004519">
    <property type="term" value="F:endonuclease activity"/>
    <property type="evidence" value="ECO:0007669"/>
    <property type="project" value="UniProtKB-KW"/>
</dbReference>
<dbReference type="AlphaFoldDB" id="A0A1F8ARW7"/>
<dbReference type="InterPro" id="IPR035437">
    <property type="entry name" value="SNase_OB-fold_sf"/>
</dbReference>
<feature type="transmembrane region" description="Helical" evidence="5">
    <location>
        <begin position="48"/>
        <end position="68"/>
    </location>
</feature>
<evidence type="ECO:0000313" key="7">
    <source>
        <dbReference type="EMBL" id="OGM54506.1"/>
    </source>
</evidence>
<gene>
    <name evidence="7" type="ORF">A3E44_00390</name>
</gene>
<reference evidence="7 8" key="1">
    <citation type="journal article" date="2016" name="Nat. Commun.">
        <title>Thousands of microbial genomes shed light on interconnected biogeochemical processes in an aquifer system.</title>
        <authorList>
            <person name="Anantharaman K."/>
            <person name="Brown C.T."/>
            <person name="Hug L.A."/>
            <person name="Sharon I."/>
            <person name="Castelle C.J."/>
            <person name="Probst A.J."/>
            <person name="Thomas B.C."/>
            <person name="Singh A."/>
            <person name="Wilkins M.J."/>
            <person name="Karaoz U."/>
            <person name="Brodie E.L."/>
            <person name="Williams K.H."/>
            <person name="Hubbard S.S."/>
            <person name="Banfield J.F."/>
        </authorList>
    </citation>
    <scope>NUCLEOTIDE SEQUENCE [LARGE SCALE GENOMIC DNA]</scope>
</reference>
<protein>
    <recommendedName>
        <fullName evidence="6">TNase-like domain-containing protein</fullName>
    </recommendedName>
</protein>
<feature type="region of interest" description="Disordered" evidence="4">
    <location>
        <begin position="72"/>
        <end position="102"/>
    </location>
</feature>
<name>A0A1F8ARW7_9BACT</name>
<evidence type="ECO:0000256" key="4">
    <source>
        <dbReference type="SAM" id="MobiDB-lite"/>
    </source>
</evidence>
<keyword evidence="5" id="KW-0812">Transmembrane</keyword>
<feature type="compositionally biased region" description="Low complexity" evidence="4">
    <location>
        <begin position="250"/>
        <end position="275"/>
    </location>
</feature>
<feature type="compositionally biased region" description="Polar residues" evidence="4">
    <location>
        <begin position="72"/>
        <end position="94"/>
    </location>
</feature>
<feature type="domain" description="TNase-like" evidence="6">
    <location>
        <begin position="116"/>
        <end position="248"/>
    </location>
</feature>